<accession>A0ACB8TVR7</accession>
<sequence length="64" mass="7140">MSFHILPTTLQFVVSFAGFLLGFLLFTFTCDNPLPIRHSSLVDARWTFSPLLSLILLSAVLISL</sequence>
<proteinExistence type="predicted"/>
<gene>
    <name evidence="1" type="ORF">BDY19DRAFT_963156</name>
</gene>
<dbReference type="Proteomes" id="UP001055072">
    <property type="component" value="Unassembled WGS sequence"/>
</dbReference>
<protein>
    <submittedName>
        <fullName evidence="1">Uncharacterized protein</fullName>
    </submittedName>
</protein>
<dbReference type="EMBL" id="MU274926">
    <property type="protein sequence ID" value="KAI0086117.1"/>
    <property type="molecule type" value="Genomic_DNA"/>
</dbReference>
<name>A0ACB8TVR7_9APHY</name>
<evidence type="ECO:0000313" key="2">
    <source>
        <dbReference type="Proteomes" id="UP001055072"/>
    </source>
</evidence>
<keyword evidence="2" id="KW-1185">Reference proteome</keyword>
<comment type="caution">
    <text evidence="1">The sequence shown here is derived from an EMBL/GenBank/DDBJ whole genome shotgun (WGS) entry which is preliminary data.</text>
</comment>
<reference evidence="1" key="1">
    <citation type="journal article" date="2021" name="Environ. Microbiol.">
        <title>Gene family expansions and transcriptome signatures uncover fungal adaptations to wood decay.</title>
        <authorList>
            <person name="Hage H."/>
            <person name="Miyauchi S."/>
            <person name="Viragh M."/>
            <person name="Drula E."/>
            <person name="Min B."/>
            <person name="Chaduli D."/>
            <person name="Navarro D."/>
            <person name="Favel A."/>
            <person name="Norest M."/>
            <person name="Lesage-Meessen L."/>
            <person name="Balint B."/>
            <person name="Merenyi Z."/>
            <person name="de Eugenio L."/>
            <person name="Morin E."/>
            <person name="Martinez A.T."/>
            <person name="Baldrian P."/>
            <person name="Stursova M."/>
            <person name="Martinez M.J."/>
            <person name="Novotny C."/>
            <person name="Magnuson J.K."/>
            <person name="Spatafora J.W."/>
            <person name="Maurice S."/>
            <person name="Pangilinan J."/>
            <person name="Andreopoulos W."/>
            <person name="LaButti K."/>
            <person name="Hundley H."/>
            <person name="Na H."/>
            <person name="Kuo A."/>
            <person name="Barry K."/>
            <person name="Lipzen A."/>
            <person name="Henrissat B."/>
            <person name="Riley R."/>
            <person name="Ahrendt S."/>
            <person name="Nagy L.G."/>
            <person name="Grigoriev I.V."/>
            <person name="Martin F."/>
            <person name="Rosso M.N."/>
        </authorList>
    </citation>
    <scope>NUCLEOTIDE SEQUENCE</scope>
    <source>
        <strain evidence="1">CBS 384.51</strain>
    </source>
</reference>
<evidence type="ECO:0000313" key="1">
    <source>
        <dbReference type="EMBL" id="KAI0086117.1"/>
    </source>
</evidence>
<organism evidence="1 2">
    <name type="scientific">Irpex rosettiformis</name>
    <dbReference type="NCBI Taxonomy" id="378272"/>
    <lineage>
        <taxon>Eukaryota</taxon>
        <taxon>Fungi</taxon>
        <taxon>Dikarya</taxon>
        <taxon>Basidiomycota</taxon>
        <taxon>Agaricomycotina</taxon>
        <taxon>Agaricomycetes</taxon>
        <taxon>Polyporales</taxon>
        <taxon>Irpicaceae</taxon>
        <taxon>Irpex</taxon>
    </lineage>
</organism>